<evidence type="ECO:0000256" key="2">
    <source>
        <dbReference type="ARBA" id="ARBA00005692"/>
    </source>
</evidence>
<sequence>MEADVVKLTANLVYGIPSLILYGVILVQLVRPKYRKRFDNPFFYLCFLIGVVDCIGYIISFFFITLPTYSLFSSFYGSPFFSPGPFTTAIYFSVYFFGYLQLFGNCFLTFNRFTCIVFPLKHVTIWKICFPASVAITVVAFLAPCWQLSTTLAYYMPLFKNLPQLGYGMNYDHSKYPYHSNSFNLFLANFVNCSFCLLSNTVSACFLFLHTSKLSGTMSKNRRAELNLFLMALIIFAFQSIFGVHQVLVYVAMYYTNSGNLVAVLYTLVPWISDLKYLSPPWVLVIVSTSVRETVIKALPRRLLQYHNWAAGTTTVTVTSISIKSRTT</sequence>
<proteinExistence type="inferred from homology"/>
<feature type="transmembrane region" description="Helical" evidence="6">
    <location>
        <begin position="128"/>
        <end position="149"/>
    </location>
</feature>
<organism evidence="7 8">
    <name type="scientific">Steinernema hermaphroditum</name>
    <dbReference type="NCBI Taxonomy" id="289476"/>
    <lineage>
        <taxon>Eukaryota</taxon>
        <taxon>Metazoa</taxon>
        <taxon>Ecdysozoa</taxon>
        <taxon>Nematoda</taxon>
        <taxon>Chromadorea</taxon>
        <taxon>Rhabditida</taxon>
        <taxon>Tylenchina</taxon>
        <taxon>Panagrolaimomorpha</taxon>
        <taxon>Strongyloidoidea</taxon>
        <taxon>Steinernematidae</taxon>
        <taxon>Steinernema</taxon>
    </lineage>
</organism>
<dbReference type="PANTHER" id="PTHR31627">
    <property type="entry name" value="SERPENTINE RECEPTOR CLASS GAMMA-RELATED"/>
    <property type="match status" value="1"/>
</dbReference>
<keyword evidence="5 6" id="KW-0472">Membrane</keyword>
<evidence type="ECO:0000256" key="6">
    <source>
        <dbReference type="RuleBase" id="RU280813"/>
    </source>
</evidence>
<dbReference type="GO" id="GO:0004888">
    <property type="term" value="F:transmembrane signaling receptor activity"/>
    <property type="evidence" value="ECO:0007669"/>
    <property type="project" value="InterPro"/>
</dbReference>
<feature type="transmembrane region" description="Helical" evidence="6">
    <location>
        <begin position="229"/>
        <end position="255"/>
    </location>
</feature>
<keyword evidence="3 6" id="KW-0812">Transmembrane</keyword>
<name>A0AA39IGV5_9BILA</name>
<dbReference type="EMBL" id="JAUCMV010000001">
    <property type="protein sequence ID" value="KAK0424118.1"/>
    <property type="molecule type" value="Genomic_DNA"/>
</dbReference>
<comment type="subcellular location">
    <subcellularLocation>
        <location evidence="1">Membrane</location>
        <topology evidence="1">Multi-pass membrane protein</topology>
    </subcellularLocation>
</comment>
<comment type="similarity">
    <text evidence="2 6">Belongs to the nematode receptor-like protein srg family.</text>
</comment>
<feature type="transmembrane region" description="Helical" evidence="6">
    <location>
        <begin position="42"/>
        <end position="69"/>
    </location>
</feature>
<reference evidence="7" key="1">
    <citation type="submission" date="2023-06" db="EMBL/GenBank/DDBJ databases">
        <title>Genomic analysis of the entomopathogenic nematode Steinernema hermaphroditum.</title>
        <authorList>
            <person name="Schwarz E.M."/>
            <person name="Heppert J.K."/>
            <person name="Baniya A."/>
            <person name="Schwartz H.T."/>
            <person name="Tan C.-H."/>
            <person name="Antoshechkin I."/>
            <person name="Sternberg P.W."/>
            <person name="Goodrich-Blair H."/>
            <person name="Dillman A.R."/>
        </authorList>
    </citation>
    <scope>NUCLEOTIDE SEQUENCE</scope>
    <source>
        <strain evidence="7">PS9179</strain>
        <tissue evidence="7">Whole animal</tissue>
    </source>
</reference>
<accession>A0AA39IGV5</accession>
<dbReference type="InterPro" id="IPR051119">
    <property type="entry name" value="Nematode_SR-like"/>
</dbReference>
<dbReference type="InterPro" id="IPR000609">
    <property type="entry name" value="7TM_GPCR_serpentine_rcpt_Srg"/>
</dbReference>
<dbReference type="SUPFAM" id="SSF81321">
    <property type="entry name" value="Family A G protein-coupled receptor-like"/>
    <property type="match status" value="1"/>
</dbReference>
<feature type="transmembrane region" description="Helical" evidence="6">
    <location>
        <begin position="186"/>
        <end position="209"/>
    </location>
</feature>
<evidence type="ECO:0000256" key="5">
    <source>
        <dbReference type="ARBA" id="ARBA00023136"/>
    </source>
</evidence>
<feature type="transmembrane region" description="Helical" evidence="6">
    <location>
        <begin position="275"/>
        <end position="295"/>
    </location>
</feature>
<protein>
    <recommendedName>
        <fullName evidence="6">Serpentine receptor class gamma</fullName>
    </recommendedName>
</protein>
<keyword evidence="4 6" id="KW-1133">Transmembrane helix</keyword>
<dbReference type="Gene3D" id="1.20.1070.10">
    <property type="entry name" value="Rhodopsin 7-helix transmembrane proteins"/>
    <property type="match status" value="1"/>
</dbReference>
<dbReference type="Pfam" id="PF02118">
    <property type="entry name" value="Srg"/>
    <property type="match status" value="1"/>
</dbReference>
<evidence type="ECO:0000256" key="1">
    <source>
        <dbReference type="ARBA" id="ARBA00004141"/>
    </source>
</evidence>
<evidence type="ECO:0000313" key="7">
    <source>
        <dbReference type="EMBL" id="KAK0424118.1"/>
    </source>
</evidence>
<evidence type="ECO:0000313" key="8">
    <source>
        <dbReference type="Proteomes" id="UP001175271"/>
    </source>
</evidence>
<dbReference type="GO" id="GO:0007606">
    <property type="term" value="P:sensory perception of chemical stimulus"/>
    <property type="evidence" value="ECO:0007669"/>
    <property type="project" value="UniProtKB-UniRule"/>
</dbReference>
<comment type="caution">
    <text evidence="7">The sequence shown here is derived from an EMBL/GenBank/DDBJ whole genome shotgun (WGS) entry which is preliminary data.</text>
</comment>
<keyword evidence="8" id="KW-1185">Reference proteome</keyword>
<dbReference type="Proteomes" id="UP001175271">
    <property type="component" value="Unassembled WGS sequence"/>
</dbReference>
<dbReference type="AlphaFoldDB" id="A0AA39IGV5"/>
<feature type="transmembrane region" description="Helical" evidence="6">
    <location>
        <begin position="12"/>
        <end position="30"/>
    </location>
</feature>
<gene>
    <name evidence="7" type="ORF">QR680_008503</name>
</gene>
<dbReference type="GO" id="GO:0016020">
    <property type="term" value="C:membrane"/>
    <property type="evidence" value="ECO:0007669"/>
    <property type="project" value="UniProtKB-SubCell"/>
</dbReference>
<feature type="transmembrane region" description="Helical" evidence="6">
    <location>
        <begin position="89"/>
        <end position="108"/>
    </location>
</feature>
<evidence type="ECO:0000256" key="4">
    <source>
        <dbReference type="ARBA" id="ARBA00022989"/>
    </source>
</evidence>
<evidence type="ECO:0000256" key="3">
    <source>
        <dbReference type="ARBA" id="ARBA00022692"/>
    </source>
</evidence>